<evidence type="ECO:0000256" key="1">
    <source>
        <dbReference type="SAM" id="Phobius"/>
    </source>
</evidence>
<sequence length="216" mass="24842">MEWIVDYQWEIFVTAEVLSMAALLLFGVVRYLLGKRTSSLMFLLAFLILLAAEAFLAILIYQETGEISTFQIIITVFVVYACTFGIFDFMKLDRWMRKTIGRWRGVELMTDKDYRIMKKNKDPKFIAKKYRWSSIAHLLVFIVVQGIFWSYGTDSIEDMIGYVTDLSWIESGTAADSPYANETVYGIGMVWGIAFAADFLYSWSYTLFPAKSGSVK</sequence>
<feature type="transmembrane region" description="Helical" evidence="1">
    <location>
        <begin position="130"/>
        <end position="151"/>
    </location>
</feature>
<accession>A0A4Y9ADN1</accession>
<keyword evidence="1" id="KW-1133">Transmembrane helix</keyword>
<evidence type="ECO:0000313" key="2">
    <source>
        <dbReference type="EMBL" id="TFJ92504.1"/>
    </source>
</evidence>
<gene>
    <name evidence="2" type="ORF">E4U82_11805</name>
</gene>
<feature type="transmembrane region" description="Helical" evidence="1">
    <location>
        <begin position="12"/>
        <end position="33"/>
    </location>
</feature>
<dbReference type="RefSeq" id="WP_135110388.1">
    <property type="nucleotide sequence ID" value="NZ_SRHY01000020.1"/>
</dbReference>
<dbReference type="Proteomes" id="UP000298484">
    <property type="component" value="Unassembled WGS sequence"/>
</dbReference>
<feature type="transmembrane region" description="Helical" evidence="1">
    <location>
        <begin position="184"/>
        <end position="208"/>
    </location>
</feature>
<keyword evidence="3" id="KW-1185">Reference proteome</keyword>
<reference evidence="2 3" key="1">
    <citation type="submission" date="2019-03" db="EMBL/GenBank/DDBJ databases">
        <title>Genome sequence of Lentibacillus salicampi ATCC BAA-719.</title>
        <authorList>
            <person name="Maclea K.S."/>
            <person name="Simoes Junior M."/>
        </authorList>
    </citation>
    <scope>NUCLEOTIDE SEQUENCE [LARGE SCALE GENOMIC DNA]</scope>
    <source>
        <strain evidence="2 3">ATCC BAA-719</strain>
    </source>
</reference>
<name>A0A4Y9ADN1_9BACI</name>
<organism evidence="2 3">
    <name type="scientific">Lentibacillus salicampi</name>
    <dbReference type="NCBI Taxonomy" id="175306"/>
    <lineage>
        <taxon>Bacteria</taxon>
        <taxon>Bacillati</taxon>
        <taxon>Bacillota</taxon>
        <taxon>Bacilli</taxon>
        <taxon>Bacillales</taxon>
        <taxon>Bacillaceae</taxon>
        <taxon>Lentibacillus</taxon>
    </lineage>
</organism>
<evidence type="ECO:0000313" key="3">
    <source>
        <dbReference type="Proteomes" id="UP000298484"/>
    </source>
</evidence>
<proteinExistence type="predicted"/>
<dbReference type="EMBL" id="SRHY01000020">
    <property type="protein sequence ID" value="TFJ92504.1"/>
    <property type="molecule type" value="Genomic_DNA"/>
</dbReference>
<comment type="caution">
    <text evidence="2">The sequence shown here is derived from an EMBL/GenBank/DDBJ whole genome shotgun (WGS) entry which is preliminary data.</text>
</comment>
<keyword evidence="1" id="KW-0812">Transmembrane</keyword>
<keyword evidence="1" id="KW-0472">Membrane</keyword>
<protein>
    <submittedName>
        <fullName evidence="2">Uncharacterized protein</fullName>
    </submittedName>
</protein>
<feature type="transmembrane region" description="Helical" evidence="1">
    <location>
        <begin position="67"/>
        <end position="87"/>
    </location>
</feature>
<dbReference type="AlphaFoldDB" id="A0A4Y9ADN1"/>
<dbReference type="OrthoDB" id="1683959at2"/>
<feature type="transmembrane region" description="Helical" evidence="1">
    <location>
        <begin position="40"/>
        <end position="61"/>
    </location>
</feature>